<sequence length="529" mass="60947">MQLVSSYIQVLVCQGAHEVRRMETFLALFSLHILEYLLILLTFLASFLLLKHFGSISKRNVPPGPWGFPIVGHLPLLGDKPQETFIRWRETYGDVFKIRMGSWDTIVINGQHAVRHALERIDDAYSGRPNFYTMKVLKDLNSNENTLAFGEFDSTWFVHRKLASKALRTFSNTRNHSVQDLITEEAMYMTDALLKHNGRPFFPDSEIKTSVGSVIYQLCYGRGQDVRKDDLFQTFLKSADEFIKFTGAGNPVDVMPWLRHIMPWKTYKFRQLVTKFKKFRDIKIQEHKQDFAIDHLRDITDAFLAEDLTDIDDKCKEGQISRNRLLSTLQDLFGAGFSTTSTTLQWAILFMASNPDAMKRVQAEIDTVVGSGRNVELSDRSKMPLTEATILETMRLSSIVPFALPHYTTMDTILNGYNIKKDTVVFVNLHSLAFDNNTWNNPNAFQPERFFSEDRQLDKEKANLFLPFGLGRRRCLGEYLALTELFIFFTTLIQRCNFVRPDSETYAMDGVFGLTYNSKPYKVSVVERT</sequence>
<dbReference type="PANTHER" id="PTHR24289:SF21">
    <property type="entry name" value="CYTOCHROME P450 1A"/>
    <property type="match status" value="1"/>
</dbReference>
<dbReference type="InterPro" id="IPR001128">
    <property type="entry name" value="Cyt_P450"/>
</dbReference>
<dbReference type="Gene3D" id="1.10.630.10">
    <property type="entry name" value="Cytochrome P450"/>
    <property type="match status" value="1"/>
</dbReference>
<organism evidence="17 18">
    <name type="scientific">Potamilus streckersoni</name>
    <dbReference type="NCBI Taxonomy" id="2493646"/>
    <lineage>
        <taxon>Eukaryota</taxon>
        <taxon>Metazoa</taxon>
        <taxon>Spiralia</taxon>
        <taxon>Lophotrochozoa</taxon>
        <taxon>Mollusca</taxon>
        <taxon>Bivalvia</taxon>
        <taxon>Autobranchia</taxon>
        <taxon>Heteroconchia</taxon>
        <taxon>Palaeoheterodonta</taxon>
        <taxon>Unionida</taxon>
        <taxon>Unionoidea</taxon>
        <taxon>Unionidae</taxon>
        <taxon>Ambleminae</taxon>
        <taxon>Lampsilini</taxon>
        <taxon>Potamilus</taxon>
    </lineage>
</organism>
<comment type="caution">
    <text evidence="17">The sequence shown here is derived from an EMBL/GenBank/DDBJ whole genome shotgun (WGS) entry which is preliminary data.</text>
</comment>
<evidence type="ECO:0000313" key="17">
    <source>
        <dbReference type="EMBL" id="KAK3595382.1"/>
    </source>
</evidence>
<keyword evidence="11 14" id="KW-0408">Iron</keyword>
<dbReference type="GO" id="GO:0005506">
    <property type="term" value="F:iron ion binding"/>
    <property type="evidence" value="ECO:0007669"/>
    <property type="project" value="InterPro"/>
</dbReference>
<keyword evidence="13 16" id="KW-0472">Membrane</keyword>
<keyword evidence="7 14" id="KW-0479">Metal-binding</keyword>
<evidence type="ECO:0000256" key="13">
    <source>
        <dbReference type="ARBA" id="ARBA00023136"/>
    </source>
</evidence>
<evidence type="ECO:0000313" key="18">
    <source>
        <dbReference type="Proteomes" id="UP001195483"/>
    </source>
</evidence>
<comment type="cofactor">
    <cofactor evidence="1 14">
        <name>heme</name>
        <dbReference type="ChEBI" id="CHEBI:30413"/>
    </cofactor>
</comment>
<comment type="subcellular location">
    <subcellularLocation>
        <location evidence="3">Endoplasmic reticulum membrane</location>
        <topology evidence="3">Peripheral membrane protein</topology>
    </subcellularLocation>
    <subcellularLocation>
        <location evidence="2">Microsome membrane</location>
        <topology evidence="2">Peripheral membrane protein</topology>
    </subcellularLocation>
</comment>
<dbReference type="PANTHER" id="PTHR24289">
    <property type="entry name" value="STEROID 17-ALPHA-HYDROXYLASE/17,20 LYASE"/>
    <property type="match status" value="1"/>
</dbReference>
<reference evidence="17" key="1">
    <citation type="journal article" date="2021" name="Genome Biol. Evol.">
        <title>A High-Quality Reference Genome for a Parasitic Bivalve with Doubly Uniparental Inheritance (Bivalvia: Unionida).</title>
        <authorList>
            <person name="Smith C.H."/>
        </authorList>
    </citation>
    <scope>NUCLEOTIDE SEQUENCE</scope>
    <source>
        <strain evidence="17">CHS0354</strain>
    </source>
</reference>
<evidence type="ECO:0000256" key="8">
    <source>
        <dbReference type="ARBA" id="ARBA00022824"/>
    </source>
</evidence>
<keyword evidence="8" id="KW-0256">Endoplasmic reticulum</keyword>
<reference evidence="17" key="3">
    <citation type="submission" date="2023-05" db="EMBL/GenBank/DDBJ databases">
        <authorList>
            <person name="Smith C.H."/>
        </authorList>
    </citation>
    <scope>NUCLEOTIDE SEQUENCE</scope>
    <source>
        <strain evidence="17">CHS0354</strain>
        <tissue evidence="17">Mantle</tissue>
    </source>
</reference>
<dbReference type="PRINTS" id="PR00463">
    <property type="entry name" value="EP450I"/>
</dbReference>
<protein>
    <recommendedName>
        <fullName evidence="5">unspecific monooxygenase</fullName>
        <ecNumber evidence="5">1.14.14.1</ecNumber>
    </recommendedName>
</protein>
<dbReference type="FunFam" id="1.10.630.10:FF:000238">
    <property type="entry name" value="Cytochrome P450 2A6"/>
    <property type="match status" value="1"/>
</dbReference>
<keyword evidence="9" id="KW-0492">Microsome</keyword>
<accession>A0AAE0VZX4</accession>
<keyword evidence="12 15" id="KW-0503">Monooxygenase</keyword>
<dbReference type="GO" id="GO:0004508">
    <property type="term" value="F:steroid 17-alpha-monooxygenase activity"/>
    <property type="evidence" value="ECO:0007669"/>
    <property type="project" value="TreeGrafter"/>
</dbReference>
<dbReference type="InterPro" id="IPR017972">
    <property type="entry name" value="Cyt_P450_CS"/>
</dbReference>
<dbReference type="AlphaFoldDB" id="A0AAE0VZX4"/>
<dbReference type="EMBL" id="JAEAOA010000576">
    <property type="protein sequence ID" value="KAK3595382.1"/>
    <property type="molecule type" value="Genomic_DNA"/>
</dbReference>
<keyword evidence="16" id="KW-0812">Transmembrane</keyword>
<dbReference type="Proteomes" id="UP001195483">
    <property type="component" value="Unassembled WGS sequence"/>
</dbReference>
<comment type="similarity">
    <text evidence="4 15">Belongs to the cytochrome P450 family.</text>
</comment>
<evidence type="ECO:0000256" key="14">
    <source>
        <dbReference type="PIRSR" id="PIRSR602401-1"/>
    </source>
</evidence>
<dbReference type="GO" id="GO:0005789">
    <property type="term" value="C:endoplasmic reticulum membrane"/>
    <property type="evidence" value="ECO:0007669"/>
    <property type="project" value="UniProtKB-SubCell"/>
</dbReference>
<evidence type="ECO:0000256" key="15">
    <source>
        <dbReference type="RuleBase" id="RU000461"/>
    </source>
</evidence>
<dbReference type="InterPro" id="IPR002401">
    <property type="entry name" value="Cyt_P450_E_grp-I"/>
</dbReference>
<dbReference type="SUPFAM" id="SSF48264">
    <property type="entry name" value="Cytochrome P450"/>
    <property type="match status" value="1"/>
</dbReference>
<dbReference type="GO" id="GO:0042448">
    <property type="term" value="P:progesterone metabolic process"/>
    <property type="evidence" value="ECO:0007669"/>
    <property type="project" value="TreeGrafter"/>
</dbReference>
<reference evidence="17" key="2">
    <citation type="journal article" date="2021" name="Genome Biol. Evol.">
        <title>Developing a high-quality reference genome for a parasitic bivalve with doubly uniparental inheritance (Bivalvia: Unionida).</title>
        <authorList>
            <person name="Smith C.H."/>
        </authorList>
    </citation>
    <scope>NUCLEOTIDE SEQUENCE</scope>
    <source>
        <strain evidence="17">CHS0354</strain>
        <tissue evidence="17">Mantle</tissue>
    </source>
</reference>
<evidence type="ECO:0000256" key="6">
    <source>
        <dbReference type="ARBA" id="ARBA00022617"/>
    </source>
</evidence>
<proteinExistence type="inferred from homology"/>
<evidence type="ECO:0000256" key="9">
    <source>
        <dbReference type="ARBA" id="ARBA00022848"/>
    </source>
</evidence>
<evidence type="ECO:0000256" key="10">
    <source>
        <dbReference type="ARBA" id="ARBA00023002"/>
    </source>
</evidence>
<dbReference type="PROSITE" id="PS00086">
    <property type="entry name" value="CYTOCHROME_P450"/>
    <property type="match status" value="1"/>
</dbReference>
<feature type="transmembrane region" description="Helical" evidence="16">
    <location>
        <begin position="25"/>
        <end position="50"/>
    </location>
</feature>
<evidence type="ECO:0000256" key="16">
    <source>
        <dbReference type="SAM" id="Phobius"/>
    </source>
</evidence>
<keyword evidence="16" id="KW-1133">Transmembrane helix</keyword>
<feature type="binding site" description="axial binding residue" evidence="14">
    <location>
        <position position="475"/>
    </location>
    <ligand>
        <name>heme</name>
        <dbReference type="ChEBI" id="CHEBI:30413"/>
    </ligand>
    <ligandPart>
        <name>Fe</name>
        <dbReference type="ChEBI" id="CHEBI:18248"/>
    </ligandPart>
</feature>
<evidence type="ECO:0000256" key="5">
    <source>
        <dbReference type="ARBA" id="ARBA00012109"/>
    </source>
</evidence>
<dbReference type="GO" id="GO:0042446">
    <property type="term" value="P:hormone biosynthetic process"/>
    <property type="evidence" value="ECO:0007669"/>
    <property type="project" value="TreeGrafter"/>
</dbReference>
<evidence type="ECO:0000256" key="3">
    <source>
        <dbReference type="ARBA" id="ARBA00004406"/>
    </source>
</evidence>
<gene>
    <name evidence="17" type="ORF">CHS0354_008809</name>
</gene>
<dbReference type="EC" id="1.14.14.1" evidence="5"/>
<keyword evidence="18" id="KW-1185">Reference proteome</keyword>
<evidence type="ECO:0000256" key="1">
    <source>
        <dbReference type="ARBA" id="ARBA00001971"/>
    </source>
</evidence>
<keyword evidence="10 15" id="KW-0560">Oxidoreductase</keyword>
<name>A0AAE0VZX4_9BIVA</name>
<dbReference type="Pfam" id="PF00067">
    <property type="entry name" value="p450"/>
    <property type="match status" value="1"/>
</dbReference>
<evidence type="ECO:0000256" key="4">
    <source>
        <dbReference type="ARBA" id="ARBA00010617"/>
    </source>
</evidence>
<evidence type="ECO:0000256" key="7">
    <source>
        <dbReference type="ARBA" id="ARBA00022723"/>
    </source>
</evidence>
<keyword evidence="6 14" id="KW-0349">Heme</keyword>
<evidence type="ECO:0000256" key="12">
    <source>
        <dbReference type="ARBA" id="ARBA00023033"/>
    </source>
</evidence>
<dbReference type="PRINTS" id="PR00385">
    <property type="entry name" value="P450"/>
</dbReference>
<dbReference type="GO" id="GO:0020037">
    <property type="term" value="F:heme binding"/>
    <property type="evidence" value="ECO:0007669"/>
    <property type="project" value="InterPro"/>
</dbReference>
<evidence type="ECO:0000256" key="11">
    <source>
        <dbReference type="ARBA" id="ARBA00023004"/>
    </source>
</evidence>
<evidence type="ECO:0000256" key="2">
    <source>
        <dbReference type="ARBA" id="ARBA00004174"/>
    </source>
</evidence>
<dbReference type="InterPro" id="IPR036396">
    <property type="entry name" value="Cyt_P450_sf"/>
</dbReference>